<comment type="caution">
    <text evidence="2">The sequence shown here is derived from an EMBL/GenBank/DDBJ whole genome shotgun (WGS) entry which is preliminary data.</text>
</comment>
<dbReference type="InterPro" id="IPR052976">
    <property type="entry name" value="Scoloptoxin-like"/>
</dbReference>
<keyword evidence="3" id="KW-1185">Reference proteome</keyword>
<gene>
    <name evidence="2" type="ORF">QYM36_000473</name>
</gene>
<name>A0AA88ICX6_ARTSF</name>
<evidence type="ECO:0000259" key="1">
    <source>
        <dbReference type="PROSITE" id="PS50940"/>
    </source>
</evidence>
<dbReference type="PANTHER" id="PTHR22933">
    <property type="entry name" value="FI18007P1-RELATED"/>
    <property type="match status" value="1"/>
</dbReference>
<evidence type="ECO:0000313" key="2">
    <source>
        <dbReference type="EMBL" id="KAK2726019.1"/>
    </source>
</evidence>
<feature type="domain" description="Chitin-binding type-2" evidence="1">
    <location>
        <begin position="43"/>
        <end position="101"/>
    </location>
</feature>
<sequence length="120" mass="13837">MSKGFALAAFACIAVAVTYSVPASLHVPHRAKRWEEFPNVTLNFDCSDKPLGFYADTEFECMLFHMCDEEGRRIPHMCGNGTAFNQEFRICDFIYNFDCNEAPKWFYLNELTYVTDPPKN</sequence>
<protein>
    <recommendedName>
        <fullName evidence="1">Chitin-binding type-2 domain-containing protein</fullName>
    </recommendedName>
</protein>
<dbReference type="InterPro" id="IPR002557">
    <property type="entry name" value="Chitin-bd_dom"/>
</dbReference>
<dbReference type="PANTHER" id="PTHR22933:SF43">
    <property type="entry name" value="LP10131P"/>
    <property type="match status" value="1"/>
</dbReference>
<dbReference type="GO" id="GO:0005576">
    <property type="term" value="C:extracellular region"/>
    <property type="evidence" value="ECO:0007669"/>
    <property type="project" value="InterPro"/>
</dbReference>
<reference evidence="2" key="1">
    <citation type="submission" date="2023-07" db="EMBL/GenBank/DDBJ databases">
        <title>Chromosome-level genome assembly of Artemia franciscana.</title>
        <authorList>
            <person name="Jo E."/>
        </authorList>
    </citation>
    <scope>NUCLEOTIDE SEQUENCE</scope>
    <source>
        <tissue evidence="2">Whole body</tissue>
    </source>
</reference>
<dbReference type="Gene3D" id="2.170.140.10">
    <property type="entry name" value="Chitin binding domain"/>
    <property type="match status" value="1"/>
</dbReference>
<dbReference type="SUPFAM" id="SSF57625">
    <property type="entry name" value="Invertebrate chitin-binding proteins"/>
    <property type="match status" value="1"/>
</dbReference>
<dbReference type="SMART" id="SM00494">
    <property type="entry name" value="ChtBD2"/>
    <property type="match status" value="1"/>
</dbReference>
<evidence type="ECO:0000313" key="3">
    <source>
        <dbReference type="Proteomes" id="UP001187531"/>
    </source>
</evidence>
<proteinExistence type="predicted"/>
<dbReference type="InterPro" id="IPR036508">
    <property type="entry name" value="Chitin-bd_dom_sf"/>
</dbReference>
<dbReference type="AlphaFoldDB" id="A0AA88ICX6"/>
<accession>A0AA88ICX6</accession>
<dbReference type="EMBL" id="JAVRJZ010000002">
    <property type="protein sequence ID" value="KAK2726019.1"/>
    <property type="molecule type" value="Genomic_DNA"/>
</dbReference>
<dbReference type="Pfam" id="PF01607">
    <property type="entry name" value="CBM_14"/>
    <property type="match status" value="1"/>
</dbReference>
<dbReference type="PROSITE" id="PS50940">
    <property type="entry name" value="CHIT_BIND_II"/>
    <property type="match status" value="1"/>
</dbReference>
<dbReference type="Proteomes" id="UP001187531">
    <property type="component" value="Unassembled WGS sequence"/>
</dbReference>
<dbReference type="EMBL" id="JAVRJZ010000002">
    <property type="protein sequence ID" value="KAK2726018.1"/>
    <property type="molecule type" value="Genomic_DNA"/>
</dbReference>
<organism evidence="2 3">
    <name type="scientific">Artemia franciscana</name>
    <name type="common">Brine shrimp</name>
    <name type="synonym">Artemia sanfranciscana</name>
    <dbReference type="NCBI Taxonomy" id="6661"/>
    <lineage>
        <taxon>Eukaryota</taxon>
        <taxon>Metazoa</taxon>
        <taxon>Ecdysozoa</taxon>
        <taxon>Arthropoda</taxon>
        <taxon>Crustacea</taxon>
        <taxon>Branchiopoda</taxon>
        <taxon>Anostraca</taxon>
        <taxon>Artemiidae</taxon>
        <taxon>Artemia</taxon>
    </lineage>
</organism>
<dbReference type="GO" id="GO:0008061">
    <property type="term" value="F:chitin binding"/>
    <property type="evidence" value="ECO:0007669"/>
    <property type="project" value="InterPro"/>
</dbReference>
<dbReference type="EMBL" id="JAVRJZ010000002">
    <property type="protein sequence ID" value="KAK2726022.1"/>
    <property type="molecule type" value="Genomic_DNA"/>
</dbReference>